<protein>
    <submittedName>
        <fullName evidence="2">Alpha/beta hydrolase</fullName>
    </submittedName>
</protein>
<evidence type="ECO:0000259" key="1">
    <source>
        <dbReference type="Pfam" id="PF12697"/>
    </source>
</evidence>
<organism evidence="2 3">
    <name type="scientific">Thalassomonas viridans</name>
    <dbReference type="NCBI Taxonomy" id="137584"/>
    <lineage>
        <taxon>Bacteria</taxon>
        <taxon>Pseudomonadati</taxon>
        <taxon>Pseudomonadota</taxon>
        <taxon>Gammaproteobacteria</taxon>
        <taxon>Alteromonadales</taxon>
        <taxon>Colwelliaceae</taxon>
        <taxon>Thalassomonas</taxon>
    </lineage>
</organism>
<name>A0AAE9Z913_9GAMM</name>
<keyword evidence="2" id="KW-0378">Hydrolase</keyword>
<dbReference type="PANTHER" id="PTHR43798:SF33">
    <property type="entry name" value="HYDROLASE, PUTATIVE (AFU_ORTHOLOGUE AFUA_2G14860)-RELATED"/>
    <property type="match status" value="1"/>
</dbReference>
<reference evidence="2 3" key="2">
    <citation type="journal article" date="2022" name="Mar. Drugs">
        <title>Bioassay-Guided Fractionation Leads to the Detection of Cholic Acid Generated by the Rare Thalassomonas sp.</title>
        <authorList>
            <person name="Pheiffer F."/>
            <person name="Schneider Y.K."/>
            <person name="Hansen E.H."/>
            <person name="Andersen J.H."/>
            <person name="Isaksson J."/>
            <person name="Busche T."/>
            <person name="R C."/>
            <person name="Kalinowski J."/>
            <person name="Zyl L.V."/>
            <person name="Trindade M."/>
        </authorList>
    </citation>
    <scope>NUCLEOTIDE SEQUENCE [LARGE SCALE GENOMIC DNA]</scope>
    <source>
        <strain evidence="2 3">XOM25</strain>
    </source>
</reference>
<sequence>MLDNQHRVNLAGGGFICYQLIPGAADKPYLVFLHEGLGCQAMWKGFPELLCRATGHPGLVYDRLGYGLSSGLREPRTLDYMHDYALKELPQVLKQVIPGKAFILIGHSDGGSISLIYGAGQNPLLKGIITEAAHVFVEPETITGIEAADLAWEKGKLKGLAKYHGDKTGPIFKAWSETWLTDWFREWNIEALLPQITTPLLVLQGQEDQYGSAAQVDAIVRLSSGPAEGQMLENCQHTPHLEAQEVVLSLMADFINNLS</sequence>
<dbReference type="InterPro" id="IPR050266">
    <property type="entry name" value="AB_hydrolase_sf"/>
</dbReference>
<dbReference type="SUPFAM" id="SSF53474">
    <property type="entry name" value="alpha/beta-Hydrolases"/>
    <property type="match status" value="1"/>
</dbReference>
<gene>
    <name evidence="2" type="ORF">SG34_014475</name>
</gene>
<dbReference type="KEGG" id="tvd:SG34_014475"/>
<feature type="domain" description="AB hydrolase-1" evidence="1">
    <location>
        <begin position="30"/>
        <end position="247"/>
    </location>
</feature>
<reference evidence="2 3" key="1">
    <citation type="journal article" date="2015" name="Genome Announc.">
        <title>Draft Genome Sequences of Marine Isolates of Thalassomonas viridans and Thalassomonas actiniarum.</title>
        <authorList>
            <person name="Olonade I."/>
            <person name="van Zyl L.J."/>
            <person name="Trindade M."/>
        </authorList>
    </citation>
    <scope>NUCLEOTIDE SEQUENCE [LARGE SCALE GENOMIC DNA]</scope>
    <source>
        <strain evidence="2 3">XOM25</strain>
    </source>
</reference>
<accession>A0AAE9Z913</accession>
<evidence type="ECO:0000313" key="2">
    <source>
        <dbReference type="EMBL" id="WDE08254.1"/>
    </source>
</evidence>
<dbReference type="Gene3D" id="3.40.50.1820">
    <property type="entry name" value="alpha/beta hydrolase"/>
    <property type="match status" value="1"/>
</dbReference>
<evidence type="ECO:0000313" key="3">
    <source>
        <dbReference type="Proteomes" id="UP000032352"/>
    </source>
</evidence>
<dbReference type="InterPro" id="IPR000073">
    <property type="entry name" value="AB_hydrolase_1"/>
</dbReference>
<dbReference type="Proteomes" id="UP000032352">
    <property type="component" value="Chromosome"/>
</dbReference>
<keyword evidence="3" id="KW-1185">Reference proteome</keyword>
<proteinExistence type="predicted"/>
<dbReference type="PANTHER" id="PTHR43798">
    <property type="entry name" value="MONOACYLGLYCEROL LIPASE"/>
    <property type="match status" value="1"/>
</dbReference>
<dbReference type="InterPro" id="IPR029058">
    <property type="entry name" value="AB_hydrolase_fold"/>
</dbReference>
<dbReference type="GO" id="GO:0016020">
    <property type="term" value="C:membrane"/>
    <property type="evidence" value="ECO:0007669"/>
    <property type="project" value="TreeGrafter"/>
</dbReference>
<dbReference type="AlphaFoldDB" id="A0AAE9Z913"/>
<dbReference type="EMBL" id="CP059733">
    <property type="protein sequence ID" value="WDE08254.1"/>
    <property type="molecule type" value="Genomic_DNA"/>
</dbReference>
<dbReference type="GO" id="GO:0016787">
    <property type="term" value="F:hydrolase activity"/>
    <property type="evidence" value="ECO:0007669"/>
    <property type="project" value="UniProtKB-KW"/>
</dbReference>
<dbReference type="Pfam" id="PF12697">
    <property type="entry name" value="Abhydrolase_6"/>
    <property type="match status" value="1"/>
</dbReference>